<dbReference type="InterPro" id="IPR017853">
    <property type="entry name" value="GH"/>
</dbReference>
<gene>
    <name evidence="5" type="ORF">NA57DRAFT_52015</name>
</gene>
<dbReference type="InterPro" id="IPR008811">
    <property type="entry name" value="Glycosyl_hydrolases_36"/>
</dbReference>
<dbReference type="InterPro" id="IPR013785">
    <property type="entry name" value="Aldolase_TIM"/>
</dbReference>
<comment type="catalytic activity">
    <reaction evidence="1">
        <text>Hydrolysis of terminal, non-reducing alpha-D-galactose residues in alpha-D-galactosides, including galactose oligosaccharides, galactomannans and galactolipids.</text>
        <dbReference type="EC" id="3.2.1.22"/>
    </reaction>
</comment>
<dbReference type="EMBL" id="ML978122">
    <property type="protein sequence ID" value="KAF2102437.1"/>
    <property type="molecule type" value="Genomic_DNA"/>
</dbReference>
<comment type="catalytic activity">
    <reaction evidence="4">
        <text>alpha-D-galactosyl-(1-&gt;3)-1D-myo-inositol + sucrose = raffinose + myo-inositol</text>
        <dbReference type="Rhea" id="RHEA:20161"/>
        <dbReference type="ChEBI" id="CHEBI:16634"/>
        <dbReference type="ChEBI" id="CHEBI:17268"/>
        <dbReference type="ChEBI" id="CHEBI:17505"/>
        <dbReference type="ChEBI" id="CHEBI:17992"/>
        <dbReference type="EC" id="2.4.1.82"/>
    </reaction>
</comment>
<evidence type="ECO:0000313" key="5">
    <source>
        <dbReference type="EMBL" id="KAF2102437.1"/>
    </source>
</evidence>
<dbReference type="OrthoDB" id="4664297at2759"/>
<organism evidence="5 6">
    <name type="scientific">Rhizodiscina lignyota</name>
    <dbReference type="NCBI Taxonomy" id="1504668"/>
    <lineage>
        <taxon>Eukaryota</taxon>
        <taxon>Fungi</taxon>
        <taxon>Dikarya</taxon>
        <taxon>Ascomycota</taxon>
        <taxon>Pezizomycotina</taxon>
        <taxon>Dothideomycetes</taxon>
        <taxon>Pleosporomycetidae</taxon>
        <taxon>Aulographales</taxon>
        <taxon>Rhizodiscinaceae</taxon>
        <taxon>Rhizodiscina</taxon>
    </lineage>
</organism>
<dbReference type="SUPFAM" id="SSF51445">
    <property type="entry name" value="(Trans)glycosidases"/>
    <property type="match status" value="1"/>
</dbReference>
<dbReference type="Proteomes" id="UP000799772">
    <property type="component" value="Unassembled WGS sequence"/>
</dbReference>
<comment type="caution">
    <text evidence="5">The sequence shown here is derived from an EMBL/GenBank/DDBJ whole genome shotgun (WGS) entry which is preliminary data.</text>
</comment>
<dbReference type="GO" id="GO:0004557">
    <property type="term" value="F:alpha-galactosidase activity"/>
    <property type="evidence" value="ECO:0007669"/>
    <property type="project" value="UniProtKB-EC"/>
</dbReference>
<keyword evidence="3" id="KW-0119">Carbohydrate metabolism</keyword>
<protein>
    <submittedName>
        <fullName evidence="5">Glycoside hydrolase</fullName>
    </submittedName>
</protein>
<sequence>MYAKVLCHPPLGQATAVPAGSPSVTFTVFVETNASPTRELEVQLWHNIGTSQDWEGTSFAELEDPSDLVFIEAEPKAGVRRQCFRLELEGKPQDKDLVSFTIRFRSGPNEPWKWIRDQSSVTDGQLCYQKLNSQGPERELADYFKNFNTEITVQKEKPQNKAGVYSLLTRIDAAEGEESGYTSYRLGIPAGFSRYFCLVRLWAPWLAPRHGRVKFQVDKDTMMCAFLLNDGTHIVLLALSGIGDTICFFRSDDEGNIIIHGRNDSEKDGTGRVVVAIGTTFEEACAAAMFEARKVVVAHFGGNDDWGNSANEEIAALEKDIKPQWLEEWYDGFAYCTWNGLGQNLTEQKIFDALASLRKHDINITNLIIDDNWQSLDHPGEGQNARRWMEFEANKEGFPKGLAHTTSTLRQQNPNLKHIAVWHALLGYWGAVSPDGKIAKEYETTQVKKVPGATGDSWTVVSADDVKRFYEDFYGFLSSAGIDSVKTDAQFQLDEITSAPARRALTKPYQDAWVVAMLRHFSARAISCMSQAPQIIYHSQIPNNRPRILVRNSDDFFPDVEDSHPWHVFCNAYNMLLTQHLNALPDWDMFQTSHPWAAFHAAARCVSGGPIYFTDIPGKHDVDLIHQMTAQTTRGDTVILRPSVLGRATHPYAAYDELKLLKVGTYNGFARTGTSILGVFNVSQTQLSEIVTLSDLYGTEEGTYVVRAHTTGQISKPMSLKKPGFNFVVLDLPVKGYEILSAYSVYGPYSKEDKKEEVYVANLGLIGKMTGAAAIVNTSISSDQNWTVRFWTSLKALGTLGVYITDLDKRSIEDDFMVLIGGTPIPMHCVKMGKETNVFEVDVARAWKETDQKPGWSNEIALEVFIK</sequence>
<keyword evidence="5" id="KW-0378">Hydrolase</keyword>
<proteinExistence type="inferred from homology"/>
<comment type="similarity">
    <text evidence="2">Belongs to the glycosyl hydrolases 36 family.</text>
</comment>
<evidence type="ECO:0000313" key="6">
    <source>
        <dbReference type="Proteomes" id="UP000799772"/>
    </source>
</evidence>
<evidence type="ECO:0000256" key="3">
    <source>
        <dbReference type="ARBA" id="ARBA00023277"/>
    </source>
</evidence>
<accession>A0A9P4IQ09</accession>
<keyword evidence="6" id="KW-1185">Reference proteome</keyword>
<dbReference type="Pfam" id="PF05691">
    <property type="entry name" value="Raffinose_syn"/>
    <property type="match status" value="1"/>
</dbReference>
<name>A0A9P4IQ09_9PEZI</name>
<dbReference type="PANTHER" id="PTHR31268">
    <property type="match status" value="1"/>
</dbReference>
<evidence type="ECO:0000256" key="4">
    <source>
        <dbReference type="ARBA" id="ARBA00049426"/>
    </source>
</evidence>
<dbReference type="PANTHER" id="PTHR31268:SF32">
    <property type="entry name" value="GALACTINOL--SUCROSE GALACTOSYLTRANSFERASE 2-RELATED"/>
    <property type="match status" value="1"/>
</dbReference>
<dbReference type="Gene3D" id="3.20.20.70">
    <property type="entry name" value="Aldolase class I"/>
    <property type="match status" value="1"/>
</dbReference>
<dbReference type="GO" id="GO:0047274">
    <property type="term" value="F:galactinol-sucrose galactosyltransferase activity"/>
    <property type="evidence" value="ECO:0007669"/>
    <property type="project" value="UniProtKB-EC"/>
</dbReference>
<reference evidence="5" key="1">
    <citation type="journal article" date="2020" name="Stud. Mycol.">
        <title>101 Dothideomycetes genomes: a test case for predicting lifestyles and emergence of pathogens.</title>
        <authorList>
            <person name="Haridas S."/>
            <person name="Albert R."/>
            <person name="Binder M."/>
            <person name="Bloem J."/>
            <person name="Labutti K."/>
            <person name="Salamov A."/>
            <person name="Andreopoulos B."/>
            <person name="Baker S."/>
            <person name="Barry K."/>
            <person name="Bills G."/>
            <person name="Bluhm B."/>
            <person name="Cannon C."/>
            <person name="Castanera R."/>
            <person name="Culley D."/>
            <person name="Daum C."/>
            <person name="Ezra D."/>
            <person name="Gonzalez J."/>
            <person name="Henrissat B."/>
            <person name="Kuo A."/>
            <person name="Liang C."/>
            <person name="Lipzen A."/>
            <person name="Lutzoni F."/>
            <person name="Magnuson J."/>
            <person name="Mondo S."/>
            <person name="Nolan M."/>
            <person name="Ohm R."/>
            <person name="Pangilinan J."/>
            <person name="Park H.-J."/>
            <person name="Ramirez L."/>
            <person name="Alfaro M."/>
            <person name="Sun H."/>
            <person name="Tritt A."/>
            <person name="Yoshinaga Y."/>
            <person name="Zwiers L.-H."/>
            <person name="Turgeon B."/>
            <person name="Goodwin S."/>
            <person name="Spatafora J."/>
            <person name="Crous P."/>
            <person name="Grigoriev I."/>
        </authorList>
    </citation>
    <scope>NUCLEOTIDE SEQUENCE</scope>
    <source>
        <strain evidence="5">CBS 133067</strain>
    </source>
</reference>
<evidence type="ECO:0000256" key="2">
    <source>
        <dbReference type="ARBA" id="ARBA00007240"/>
    </source>
</evidence>
<dbReference type="AlphaFoldDB" id="A0A9P4IQ09"/>
<evidence type="ECO:0000256" key="1">
    <source>
        <dbReference type="ARBA" id="ARBA00001255"/>
    </source>
</evidence>